<dbReference type="Proteomes" id="UP000077927">
    <property type="component" value="Chromosome 1"/>
</dbReference>
<reference evidence="1 2" key="1">
    <citation type="submission" date="2015-09" db="EMBL/GenBank/DDBJ databases">
        <authorList>
            <person name="Xu Y."/>
            <person name="Nagy A."/>
            <person name="Liu N.T."/>
            <person name="Nou X."/>
        </authorList>
    </citation>
    <scope>NUCLEOTIDE SEQUENCE [LARGE SCALE GENOMIC DNA]</scope>
    <source>
        <strain evidence="1 2">FC1138</strain>
    </source>
</reference>
<organism evidence="1 2">
    <name type="scientific">Ralstonia insidiosa</name>
    <dbReference type="NCBI Taxonomy" id="190721"/>
    <lineage>
        <taxon>Bacteria</taxon>
        <taxon>Pseudomonadati</taxon>
        <taxon>Pseudomonadota</taxon>
        <taxon>Betaproteobacteria</taxon>
        <taxon>Burkholderiales</taxon>
        <taxon>Burkholderiaceae</taxon>
        <taxon>Ralstonia</taxon>
    </lineage>
</organism>
<name>A0AAC9BEN3_9RALS</name>
<dbReference type="KEGG" id="rin:ACS15_0401"/>
<sequence>MRASLTPEQWMKGIWVAGLTSWDKAFSKQQSLVYLMRVGEAYASQAELVYALRRSGRSAVVDAKDSTKNCLGDLMMPATASLPAAESFTPSAYLKPMLGHAHRQTETDDGWQYDINYPSRSGSQPAMLVGDEQLSFAWTRPTVQRRRPGPTRPYREWTLTALLDDLEAVTE</sequence>
<gene>
    <name evidence="1" type="ORF">ACS15_0401</name>
</gene>
<accession>A0AAC9BEN3</accession>
<evidence type="ECO:0000313" key="1">
    <source>
        <dbReference type="EMBL" id="ANH72838.1"/>
    </source>
</evidence>
<proteinExistence type="predicted"/>
<evidence type="ECO:0000313" key="2">
    <source>
        <dbReference type="Proteomes" id="UP000077927"/>
    </source>
</evidence>
<protein>
    <submittedName>
        <fullName evidence="1">Uncharacterized protein</fullName>
    </submittedName>
</protein>
<dbReference type="EMBL" id="CP012605">
    <property type="protein sequence ID" value="ANH72838.1"/>
    <property type="molecule type" value="Genomic_DNA"/>
</dbReference>
<dbReference type="AlphaFoldDB" id="A0AAC9BEN3"/>